<reference evidence="1 2" key="1">
    <citation type="journal article" date="2022" name="Microbiol. Resour. Announc.">
        <title>Complete Genome Sequence of Mesorhizobium ciceri Strain R30, a Rhizobium Used as a Commercial Inoculant for Chickpea in Argentina.</title>
        <authorList>
            <person name="Foresto E."/>
            <person name="Revale S."/>
            <person name="Primo E."/>
            <person name="Nievas F."/>
            <person name="Carezzano E."/>
            <person name="Puente M."/>
            <person name="Alzari P."/>
            <person name="Mart M."/>
            <person name="Ben-Assaya M."/>
            <person name="Mornico D."/>
            <person name="Santoro M."/>
            <person name="Mart F."/>
            <person name="Giordano W."/>
            <person name="Bogino P."/>
        </authorList>
    </citation>
    <scope>NUCLEOTIDE SEQUENCE [LARGE SCALE GENOMIC DNA]</scope>
    <source>
        <strain evidence="1 2">R30</strain>
    </source>
</reference>
<dbReference type="RefSeq" id="WP_024504632.1">
    <property type="nucleotide sequence ID" value="NZ_CP088148.1"/>
</dbReference>
<name>A0AB38TJD8_9HYPH</name>
<proteinExistence type="predicted"/>
<geneLocation type="plasmid" evidence="1 2">
    <name>unnamed</name>
</geneLocation>
<evidence type="ECO:0000313" key="2">
    <source>
        <dbReference type="Proteomes" id="UP001060070"/>
    </source>
</evidence>
<dbReference type="EMBL" id="CP088148">
    <property type="protein sequence ID" value="UTU55074.1"/>
    <property type="molecule type" value="Genomic_DNA"/>
</dbReference>
<dbReference type="AlphaFoldDB" id="A0AB38TJD8"/>
<evidence type="ECO:0000313" key="1">
    <source>
        <dbReference type="EMBL" id="UTU55074.1"/>
    </source>
</evidence>
<dbReference type="Proteomes" id="UP001060070">
    <property type="component" value="Plasmid unnamed"/>
</dbReference>
<protein>
    <submittedName>
        <fullName evidence="1">Uncharacterized protein</fullName>
    </submittedName>
</protein>
<keyword evidence="1" id="KW-0614">Plasmid</keyword>
<accession>A0AB38TJD8</accession>
<gene>
    <name evidence="1" type="ORF">LRP29_32565</name>
</gene>
<keyword evidence="2" id="KW-1185">Reference proteome</keyword>
<organism evidence="1 2">
    <name type="scientific">Mesorhizobium ciceri</name>
    <dbReference type="NCBI Taxonomy" id="39645"/>
    <lineage>
        <taxon>Bacteria</taxon>
        <taxon>Pseudomonadati</taxon>
        <taxon>Pseudomonadota</taxon>
        <taxon>Alphaproteobacteria</taxon>
        <taxon>Hyphomicrobiales</taxon>
        <taxon>Phyllobacteriaceae</taxon>
        <taxon>Mesorhizobium</taxon>
    </lineage>
</organism>
<sequence>MAELGAFVWPTGSDEEVFMQMMGVVVSRDQAPVVEFRGEGGECITVTLQAGHTLPDDELIAKARAMMVQVAQFGTDQINNAAMSDGSSADGVIQSGMSG</sequence>